<keyword evidence="2" id="KW-1185">Reference proteome</keyword>
<dbReference type="EMBL" id="JBBKAI010000002">
    <property type="protein sequence ID" value="MEJ8655117.1"/>
    <property type="molecule type" value="Genomic_DNA"/>
</dbReference>
<comment type="caution">
    <text evidence="1">The sequence shown here is derived from an EMBL/GenBank/DDBJ whole genome shotgun (WGS) entry which is preliminary data.</text>
</comment>
<accession>A0ACC6Q9Y8</accession>
<name>A0ACC6Q9Y8_9ACTN</name>
<organism evidence="1 2">
    <name type="scientific">Streptomyces pratisoli</name>
    <dbReference type="NCBI Taxonomy" id="3139917"/>
    <lineage>
        <taxon>Bacteria</taxon>
        <taxon>Bacillati</taxon>
        <taxon>Actinomycetota</taxon>
        <taxon>Actinomycetes</taxon>
        <taxon>Kitasatosporales</taxon>
        <taxon>Streptomycetaceae</taxon>
        <taxon>Streptomyces</taxon>
    </lineage>
</organism>
<gene>
    <name evidence="1" type="ORF">WKI58_01015</name>
</gene>
<protein>
    <submittedName>
        <fullName evidence="1">Uncharacterized protein</fullName>
    </submittedName>
</protein>
<reference evidence="1" key="1">
    <citation type="submission" date="2024-03" db="EMBL/GenBank/DDBJ databases">
        <title>Novel Streptomyces species of biotechnological and ecological value are a feature of Machair soil.</title>
        <authorList>
            <person name="Prole J.R."/>
            <person name="Goodfellow M."/>
            <person name="Allenby N."/>
            <person name="Ward A.C."/>
        </authorList>
    </citation>
    <scope>NUCLEOTIDE SEQUENCE</scope>
    <source>
        <strain evidence="1">MS1.AVA.4</strain>
    </source>
</reference>
<evidence type="ECO:0000313" key="2">
    <source>
        <dbReference type="Proteomes" id="UP001375539"/>
    </source>
</evidence>
<evidence type="ECO:0000313" key="1">
    <source>
        <dbReference type="EMBL" id="MEJ8655117.1"/>
    </source>
</evidence>
<dbReference type="Proteomes" id="UP001375539">
    <property type="component" value="Unassembled WGS sequence"/>
</dbReference>
<sequence length="132" mass="14602">MVQYLRDLWAHIVVEDNVDDVEQVVFDGPDAVVLGSFFRRVRSTGRTFTMPVAMHLRVGGDKLVRMHLFEHTLLAQQAFKGGPDRHTATWTRGLGTALRRPAESGPRAMPSDSAPLGVEQGRVPGPRTLDQA</sequence>
<proteinExistence type="predicted"/>